<name>A0A2A3ERB5_APICC</name>
<dbReference type="SUPFAM" id="SSF51735">
    <property type="entry name" value="NAD(P)-binding Rossmann-fold domains"/>
    <property type="match status" value="1"/>
</dbReference>
<accession>A0A2A3ERB5</accession>
<dbReference type="PRINTS" id="PR00080">
    <property type="entry name" value="SDRFAMILY"/>
</dbReference>
<keyword evidence="2" id="KW-0560">Oxidoreductase</keyword>
<dbReference type="STRING" id="94128.A0A2A3ERB5"/>
<protein>
    <submittedName>
        <fullName evidence="5">Dehydrogenase/reductase SDR family protein</fullName>
    </submittedName>
</protein>
<gene>
    <name evidence="5" type="ORF">APICC_03861</name>
</gene>
<sequence>MTEESLKSWHFIWWLFKLFGFPITIPWLIYHFLDIMQQKRRKKTLNGKVVIITGASSGLGEALAHVFYACGCKIILISRRKEELDRVKNILMNTHVTVPTYPPVVLPVDITNINSLQTEITKIIDIHGRIDILINNAGISYRGEIINTNMDVDIKVMLTNYFAQIALAKVILPYMIKQQSGHIVCISSIQGKISIPYRSAYAASKYALQAWCDCCRAELHDQNVKITIVSPGYIKTSLSLNALTESGQIYGVMDKTIQEGYYPEYVADRILKAVLKEEKDILITPFIPKAAMYLRTLCPSLYFWIMQKRAKKTKKKE</sequence>
<evidence type="ECO:0000313" key="5">
    <source>
        <dbReference type="EMBL" id="PBC33669.1"/>
    </source>
</evidence>
<comment type="similarity">
    <text evidence="1 3">Belongs to the short-chain dehydrogenases/reductases (SDR) family.</text>
</comment>
<keyword evidence="4" id="KW-0812">Transmembrane</keyword>
<keyword evidence="4" id="KW-1133">Transmembrane helix</keyword>
<evidence type="ECO:0000256" key="4">
    <source>
        <dbReference type="SAM" id="Phobius"/>
    </source>
</evidence>
<evidence type="ECO:0000313" key="6">
    <source>
        <dbReference type="Proteomes" id="UP000242457"/>
    </source>
</evidence>
<evidence type="ECO:0000256" key="3">
    <source>
        <dbReference type="RuleBase" id="RU000363"/>
    </source>
</evidence>
<dbReference type="InterPro" id="IPR036291">
    <property type="entry name" value="NAD(P)-bd_dom_sf"/>
</dbReference>
<dbReference type="Gene3D" id="3.40.50.720">
    <property type="entry name" value="NAD(P)-binding Rossmann-like Domain"/>
    <property type="match status" value="1"/>
</dbReference>
<dbReference type="EMBL" id="KZ288198">
    <property type="protein sequence ID" value="PBC33669.1"/>
    <property type="molecule type" value="Genomic_DNA"/>
</dbReference>
<evidence type="ECO:0000256" key="2">
    <source>
        <dbReference type="ARBA" id="ARBA00023002"/>
    </source>
</evidence>
<dbReference type="Proteomes" id="UP000242457">
    <property type="component" value="Unassembled WGS sequence"/>
</dbReference>
<keyword evidence="4" id="KW-0472">Membrane</keyword>
<dbReference type="PANTHER" id="PTHR44196:SF1">
    <property type="entry name" value="DEHYDROGENASE_REDUCTASE SDR FAMILY MEMBER 7B"/>
    <property type="match status" value="1"/>
</dbReference>
<dbReference type="GO" id="GO:0016491">
    <property type="term" value="F:oxidoreductase activity"/>
    <property type="evidence" value="ECO:0007669"/>
    <property type="project" value="UniProtKB-KW"/>
</dbReference>
<dbReference type="PANTHER" id="PTHR44196">
    <property type="entry name" value="DEHYDROGENASE/REDUCTASE SDR FAMILY MEMBER 7B"/>
    <property type="match status" value="1"/>
</dbReference>
<reference evidence="5 6" key="1">
    <citation type="submission" date="2014-07" db="EMBL/GenBank/DDBJ databases">
        <title>Genomic and transcriptomic analysis on Apis cerana provide comprehensive insights into honey bee biology.</title>
        <authorList>
            <person name="Diao Q."/>
            <person name="Sun L."/>
            <person name="Zheng H."/>
            <person name="Zheng H."/>
            <person name="Xu S."/>
            <person name="Wang S."/>
            <person name="Zeng Z."/>
            <person name="Hu F."/>
            <person name="Su S."/>
            <person name="Wu J."/>
        </authorList>
    </citation>
    <scope>NUCLEOTIDE SEQUENCE [LARGE SCALE GENOMIC DNA]</scope>
    <source>
        <tissue evidence="5">Pupae without intestine</tissue>
    </source>
</reference>
<feature type="transmembrane region" description="Helical" evidence="4">
    <location>
        <begin position="45"/>
        <end position="68"/>
    </location>
</feature>
<keyword evidence="6" id="KW-1185">Reference proteome</keyword>
<feature type="transmembrane region" description="Helical" evidence="4">
    <location>
        <begin position="12"/>
        <end position="33"/>
    </location>
</feature>
<dbReference type="Pfam" id="PF00106">
    <property type="entry name" value="adh_short"/>
    <property type="match status" value="1"/>
</dbReference>
<organism evidence="5 6">
    <name type="scientific">Apis cerana cerana</name>
    <name type="common">Oriental honeybee</name>
    <dbReference type="NCBI Taxonomy" id="94128"/>
    <lineage>
        <taxon>Eukaryota</taxon>
        <taxon>Metazoa</taxon>
        <taxon>Ecdysozoa</taxon>
        <taxon>Arthropoda</taxon>
        <taxon>Hexapoda</taxon>
        <taxon>Insecta</taxon>
        <taxon>Pterygota</taxon>
        <taxon>Neoptera</taxon>
        <taxon>Endopterygota</taxon>
        <taxon>Hymenoptera</taxon>
        <taxon>Apocrita</taxon>
        <taxon>Aculeata</taxon>
        <taxon>Apoidea</taxon>
        <taxon>Anthophila</taxon>
        <taxon>Apidae</taxon>
        <taxon>Apis</taxon>
    </lineage>
</organism>
<dbReference type="AlphaFoldDB" id="A0A2A3ERB5"/>
<dbReference type="PRINTS" id="PR00081">
    <property type="entry name" value="GDHRDH"/>
</dbReference>
<proteinExistence type="inferred from homology"/>
<evidence type="ECO:0000256" key="1">
    <source>
        <dbReference type="ARBA" id="ARBA00006484"/>
    </source>
</evidence>
<dbReference type="OrthoDB" id="5307821at2759"/>
<dbReference type="InterPro" id="IPR002347">
    <property type="entry name" value="SDR_fam"/>
</dbReference>
<dbReference type="GO" id="GO:0016020">
    <property type="term" value="C:membrane"/>
    <property type="evidence" value="ECO:0007669"/>
    <property type="project" value="TreeGrafter"/>
</dbReference>
<dbReference type="CDD" id="cd05332">
    <property type="entry name" value="11beta-HSD1_like_SDR_c"/>
    <property type="match status" value="1"/>
</dbReference>